<comment type="caution">
    <text evidence="2">The sequence shown here is derived from an EMBL/GenBank/DDBJ whole genome shotgun (WGS) entry which is preliminary data.</text>
</comment>
<proteinExistence type="predicted"/>
<dbReference type="InterPro" id="IPR029441">
    <property type="entry name" value="Cass2"/>
</dbReference>
<evidence type="ECO:0000313" key="3">
    <source>
        <dbReference type="Proteomes" id="UP000462363"/>
    </source>
</evidence>
<evidence type="ECO:0000313" key="2">
    <source>
        <dbReference type="EMBL" id="MSS39480.1"/>
    </source>
</evidence>
<dbReference type="GeneID" id="62696552"/>
<name>A0A844F6W1_CLOSV</name>
<dbReference type="Pfam" id="PF14526">
    <property type="entry name" value="Cass2"/>
    <property type="match status" value="1"/>
</dbReference>
<dbReference type="RefSeq" id="WP_004606962.1">
    <property type="nucleotide sequence ID" value="NZ_CP069444.1"/>
</dbReference>
<evidence type="ECO:0000259" key="1">
    <source>
        <dbReference type="Pfam" id="PF14526"/>
    </source>
</evidence>
<accession>A0A844F6W1</accession>
<organism evidence="2 3">
    <name type="scientific">Clostridium scindens (strain JCM 10418 / VPI 12708)</name>
    <dbReference type="NCBI Taxonomy" id="29347"/>
    <lineage>
        <taxon>Bacteria</taxon>
        <taxon>Bacillati</taxon>
        <taxon>Bacillota</taxon>
        <taxon>Clostridia</taxon>
        <taxon>Lachnospirales</taxon>
        <taxon>Lachnospiraceae</taxon>
    </lineage>
</organism>
<dbReference type="EMBL" id="VUMB01000006">
    <property type="protein sequence ID" value="MSS39480.1"/>
    <property type="molecule type" value="Genomic_DNA"/>
</dbReference>
<feature type="domain" description="Integron-associated effector binding protein" evidence="1">
    <location>
        <begin position="1"/>
        <end position="59"/>
    </location>
</feature>
<reference evidence="2 3" key="1">
    <citation type="submission" date="2019-08" db="EMBL/GenBank/DDBJ databases">
        <title>In-depth cultivation of the pig gut microbiome towards novel bacterial diversity and tailored functional studies.</title>
        <authorList>
            <person name="Wylensek D."/>
            <person name="Hitch T.C.A."/>
            <person name="Clavel T."/>
        </authorList>
    </citation>
    <scope>NUCLEOTIDE SEQUENCE [LARGE SCALE GENOMIC DNA]</scope>
    <source>
        <strain evidence="2 3">BL-389-WT-3D</strain>
    </source>
</reference>
<protein>
    <recommendedName>
        <fullName evidence="1">Integron-associated effector binding protein domain-containing protein</fullName>
    </recommendedName>
</protein>
<gene>
    <name evidence="2" type="ORF">FYJ37_03675</name>
</gene>
<dbReference type="Proteomes" id="UP000462363">
    <property type="component" value="Unassembled WGS sequence"/>
</dbReference>
<sequence length="61" mass="7341">MTIPGGRYARFVVYGDMQAAVARFWQELWEMDLDRAFTYDFEEYQDDSMEETCIHMYIALN</sequence>
<dbReference type="InterPro" id="IPR011256">
    <property type="entry name" value="Reg_factor_effector_dom_sf"/>
</dbReference>
<dbReference type="AlphaFoldDB" id="A0A844F6W1"/>
<dbReference type="SUPFAM" id="SSF55136">
    <property type="entry name" value="Probable bacterial effector-binding domain"/>
    <property type="match status" value="1"/>
</dbReference>
<dbReference type="Gene3D" id="3.20.80.10">
    <property type="entry name" value="Regulatory factor, effector binding domain"/>
    <property type="match status" value="1"/>
</dbReference>